<name>A0A7S2VUU1_9CHLO</name>
<dbReference type="AlphaFoldDB" id="A0A7S2VUU1"/>
<protein>
    <recommendedName>
        <fullName evidence="3">WIBG Mago-binding domain-containing protein</fullName>
    </recommendedName>
</protein>
<dbReference type="GO" id="GO:0035145">
    <property type="term" value="C:exon-exon junction complex"/>
    <property type="evidence" value="ECO:0007669"/>
    <property type="project" value="TreeGrafter"/>
</dbReference>
<feature type="compositionally biased region" description="Basic and acidic residues" evidence="2">
    <location>
        <begin position="81"/>
        <end position="91"/>
    </location>
</feature>
<keyword evidence="1" id="KW-0175">Coiled coil</keyword>
<feature type="domain" description="WIBG Mago-binding" evidence="3">
    <location>
        <begin position="13"/>
        <end position="39"/>
    </location>
</feature>
<sequence length="193" mass="21099">MSGLQQPVIGADGERVIPGSRRPDGTWRKERRVRDGYTPQEEQPVYQSRGVMAKQNVPICPGMDNDEVQALQVQAKSKAQKKNEKRKEKTDTNATGAVTAGVAALKVSEVKKQAAAPAPVAPAPAAAEPEDPRVRAEKELRKVQKKIRECDALVEKKSKGEALTAPEQEKLSKLAGWQQDVKKLEEEISKLAA</sequence>
<feature type="region of interest" description="Disordered" evidence="2">
    <location>
        <begin position="1"/>
        <end position="50"/>
    </location>
</feature>
<feature type="region of interest" description="Disordered" evidence="2">
    <location>
        <begin position="113"/>
        <end position="133"/>
    </location>
</feature>
<feature type="compositionally biased region" description="Basic and acidic residues" evidence="2">
    <location>
        <begin position="21"/>
        <end position="35"/>
    </location>
</feature>
<dbReference type="InterPro" id="IPR015362">
    <property type="entry name" value="WIBG_mago-bd"/>
</dbReference>
<dbReference type="GO" id="GO:0005737">
    <property type="term" value="C:cytoplasm"/>
    <property type="evidence" value="ECO:0007669"/>
    <property type="project" value="TreeGrafter"/>
</dbReference>
<dbReference type="GO" id="GO:1903259">
    <property type="term" value="P:exon-exon junction complex disassembly"/>
    <property type="evidence" value="ECO:0007669"/>
    <property type="project" value="InterPro"/>
</dbReference>
<feature type="region of interest" description="Disordered" evidence="2">
    <location>
        <begin position="74"/>
        <end position="94"/>
    </location>
</feature>
<feature type="compositionally biased region" description="Low complexity" evidence="2">
    <location>
        <begin position="114"/>
        <end position="127"/>
    </location>
</feature>
<evidence type="ECO:0000256" key="2">
    <source>
        <dbReference type="SAM" id="MobiDB-lite"/>
    </source>
</evidence>
<dbReference type="SMART" id="SM01273">
    <property type="entry name" value="Mago-bind"/>
    <property type="match status" value="1"/>
</dbReference>
<organism evidence="4">
    <name type="scientific">Chlamydomonas chlamydogama</name>
    <dbReference type="NCBI Taxonomy" id="225041"/>
    <lineage>
        <taxon>Eukaryota</taxon>
        <taxon>Viridiplantae</taxon>
        <taxon>Chlorophyta</taxon>
        <taxon>core chlorophytes</taxon>
        <taxon>Chlorophyceae</taxon>
        <taxon>CS clade</taxon>
        <taxon>Chlamydomonadales</taxon>
        <taxon>Chlamydomonadaceae</taxon>
        <taxon>Chlamydomonas</taxon>
    </lineage>
</organism>
<dbReference type="PANTHER" id="PTHR22959:SF0">
    <property type="entry name" value="PARTNER OF Y14 AND MAGO"/>
    <property type="match status" value="1"/>
</dbReference>
<dbReference type="PANTHER" id="PTHR22959">
    <property type="entry name" value="PYM PROTEIN"/>
    <property type="match status" value="1"/>
</dbReference>
<dbReference type="InterPro" id="IPR039333">
    <property type="entry name" value="PYM1"/>
</dbReference>
<dbReference type="EMBL" id="HBHD01000988">
    <property type="protein sequence ID" value="CAD9651645.1"/>
    <property type="molecule type" value="Transcribed_RNA"/>
</dbReference>
<evidence type="ECO:0000313" key="4">
    <source>
        <dbReference type="EMBL" id="CAD9651645.1"/>
    </source>
</evidence>
<evidence type="ECO:0000259" key="3">
    <source>
        <dbReference type="SMART" id="SM01273"/>
    </source>
</evidence>
<dbReference type="Pfam" id="PF09282">
    <property type="entry name" value="Mago-bind"/>
    <property type="match status" value="1"/>
</dbReference>
<feature type="coiled-coil region" evidence="1">
    <location>
        <begin position="133"/>
        <end position="187"/>
    </location>
</feature>
<proteinExistence type="predicted"/>
<accession>A0A7S2VUU1</accession>
<dbReference type="InterPro" id="IPR036348">
    <property type="entry name" value="WIBG_N_sf"/>
</dbReference>
<evidence type="ECO:0000256" key="1">
    <source>
        <dbReference type="SAM" id="Coils"/>
    </source>
</evidence>
<reference evidence="4" key="1">
    <citation type="submission" date="2021-01" db="EMBL/GenBank/DDBJ databases">
        <authorList>
            <person name="Corre E."/>
            <person name="Pelletier E."/>
            <person name="Niang G."/>
            <person name="Scheremetjew M."/>
            <person name="Finn R."/>
            <person name="Kale V."/>
            <person name="Holt S."/>
            <person name="Cochrane G."/>
            <person name="Meng A."/>
            <person name="Brown T."/>
            <person name="Cohen L."/>
        </authorList>
    </citation>
    <scope>NUCLEOTIDE SEQUENCE</scope>
    <source>
        <strain evidence="4">SAG 11-48b</strain>
    </source>
</reference>
<dbReference type="SUPFAM" id="SSF101931">
    <property type="entry name" value="Pym (Within the bgcn gene intron protein, WIBG), N-terminal domain"/>
    <property type="match status" value="1"/>
</dbReference>
<gene>
    <name evidence="4" type="ORF">CCHL1392_LOCUS529</name>
</gene>
<dbReference type="GO" id="GO:0003723">
    <property type="term" value="F:RNA binding"/>
    <property type="evidence" value="ECO:0007669"/>
    <property type="project" value="TreeGrafter"/>
</dbReference>